<reference evidence="1 2" key="1">
    <citation type="submission" date="2016-10" db="EMBL/GenBank/DDBJ databases">
        <authorList>
            <person name="de Groot N.N."/>
        </authorList>
    </citation>
    <scope>NUCLEOTIDE SEQUENCE [LARGE SCALE GENOMIC DNA]</scope>
    <source>
        <strain evidence="1 2">IPL20</strain>
    </source>
</reference>
<organism evidence="1 2">
    <name type="scientific">Devosia crocina</name>
    <dbReference type="NCBI Taxonomy" id="429728"/>
    <lineage>
        <taxon>Bacteria</taxon>
        <taxon>Pseudomonadati</taxon>
        <taxon>Pseudomonadota</taxon>
        <taxon>Alphaproteobacteria</taxon>
        <taxon>Hyphomicrobiales</taxon>
        <taxon>Devosiaceae</taxon>
        <taxon>Devosia</taxon>
    </lineage>
</organism>
<dbReference type="Pfam" id="PF10387">
    <property type="entry name" value="DUF2442"/>
    <property type="match status" value="1"/>
</dbReference>
<dbReference type="EMBL" id="FPCK01000001">
    <property type="protein sequence ID" value="SFV30065.1"/>
    <property type="molecule type" value="Genomic_DNA"/>
</dbReference>
<dbReference type="STRING" id="429728.SAMN05216456_0906"/>
<dbReference type="Proteomes" id="UP000199074">
    <property type="component" value="Unassembled WGS sequence"/>
</dbReference>
<dbReference type="AlphaFoldDB" id="A0A1I7N5Y5"/>
<evidence type="ECO:0000313" key="2">
    <source>
        <dbReference type="Proteomes" id="UP000199074"/>
    </source>
</evidence>
<gene>
    <name evidence="1" type="ORF">SAMN05216456_0906</name>
</gene>
<dbReference type="RefSeq" id="WP_092421431.1">
    <property type="nucleotide sequence ID" value="NZ_FPCK01000001.1"/>
</dbReference>
<dbReference type="SUPFAM" id="SSF143880">
    <property type="entry name" value="NE0471 N-terminal domain-like"/>
    <property type="match status" value="1"/>
</dbReference>
<dbReference type="Gene3D" id="3.30.2020.10">
    <property type="entry name" value="NE0471-like N-terminal domain"/>
    <property type="match status" value="1"/>
</dbReference>
<dbReference type="InterPro" id="IPR036782">
    <property type="entry name" value="NE0471-like_N"/>
</dbReference>
<dbReference type="OrthoDB" id="9802153at2"/>
<sequence length="93" mass="10356">MTIEYVTVASLKALPDYRLHLVFSNGDEGIRDFSDILEDAGPMISPLRDEAVFRKAFLTYGVPTWPNGLQLDPTNLRLELAERGLLSHPVAAE</sequence>
<evidence type="ECO:0000313" key="1">
    <source>
        <dbReference type="EMBL" id="SFV30065.1"/>
    </source>
</evidence>
<dbReference type="InterPro" id="IPR018841">
    <property type="entry name" value="DUF2442"/>
</dbReference>
<accession>A0A1I7N5Y5</accession>
<keyword evidence="2" id="KW-1185">Reference proteome</keyword>
<protein>
    <recommendedName>
        <fullName evidence="3">DUF2442 domain-containing protein</fullName>
    </recommendedName>
</protein>
<proteinExistence type="predicted"/>
<name>A0A1I7N5Y5_9HYPH</name>
<evidence type="ECO:0008006" key="3">
    <source>
        <dbReference type="Google" id="ProtNLM"/>
    </source>
</evidence>